<sequence length="182" mass="20999">MQGLQEKFLLFRVLRFRDKQAYGELYLAYASRLRRYLTFKLPTEHDADEVLAEVFLKAWDYLISTPVESLGGLLFSIGRHRVADYYRAKGRREETASEEFEKDLLFVDDGKSAEGIRDRAEAELLRSAIQALPHDQQAVILLRYFDGLSVSDVAEHLQKTDNHVRVLTHRGLKAIKEKVTSI</sequence>
<protein>
    <submittedName>
        <fullName evidence="8">RNA polymerase ECF-type sigma factor</fullName>
    </submittedName>
</protein>
<dbReference type="InterPro" id="IPR036388">
    <property type="entry name" value="WH-like_DNA-bd_sf"/>
</dbReference>
<comment type="caution">
    <text evidence="8">The sequence shown here is derived from an EMBL/GenBank/DDBJ whole genome shotgun (WGS) entry which is preliminary data.</text>
</comment>
<evidence type="ECO:0000313" key="8">
    <source>
        <dbReference type="EMBL" id="KKW35017.1"/>
    </source>
</evidence>
<keyword evidence="4" id="KW-0238">DNA-binding</keyword>
<dbReference type="Gene3D" id="1.10.1740.10">
    <property type="match status" value="1"/>
</dbReference>
<dbReference type="GO" id="GO:0003677">
    <property type="term" value="F:DNA binding"/>
    <property type="evidence" value="ECO:0007669"/>
    <property type="project" value="UniProtKB-KW"/>
</dbReference>
<evidence type="ECO:0000256" key="2">
    <source>
        <dbReference type="ARBA" id="ARBA00023015"/>
    </source>
</evidence>
<dbReference type="SUPFAM" id="SSF88946">
    <property type="entry name" value="Sigma2 domain of RNA polymerase sigma factors"/>
    <property type="match status" value="1"/>
</dbReference>
<dbReference type="AlphaFoldDB" id="A0A0G2A2D0"/>
<reference evidence="8 9" key="1">
    <citation type="journal article" date="2015" name="Nature">
        <title>rRNA introns, odd ribosomes, and small enigmatic genomes across a large radiation of phyla.</title>
        <authorList>
            <person name="Brown C.T."/>
            <person name="Hug L.A."/>
            <person name="Thomas B.C."/>
            <person name="Sharon I."/>
            <person name="Castelle C.J."/>
            <person name="Singh A."/>
            <person name="Wilkins M.J."/>
            <person name="Williams K.H."/>
            <person name="Banfield J.F."/>
        </authorList>
    </citation>
    <scope>NUCLEOTIDE SEQUENCE [LARGE SCALE GENOMIC DNA]</scope>
</reference>
<dbReference type="InterPro" id="IPR039425">
    <property type="entry name" value="RNA_pol_sigma-70-like"/>
</dbReference>
<dbReference type="PANTHER" id="PTHR43133">
    <property type="entry name" value="RNA POLYMERASE ECF-TYPE SIGMA FACTO"/>
    <property type="match status" value="1"/>
</dbReference>
<evidence type="ECO:0000259" key="6">
    <source>
        <dbReference type="Pfam" id="PF04542"/>
    </source>
</evidence>
<gene>
    <name evidence="8" type="ORF">UY82_C0053G0004</name>
</gene>
<dbReference type="Pfam" id="PF08281">
    <property type="entry name" value="Sigma70_r4_2"/>
    <property type="match status" value="1"/>
</dbReference>
<dbReference type="InterPro" id="IPR013325">
    <property type="entry name" value="RNA_pol_sigma_r2"/>
</dbReference>
<dbReference type="SUPFAM" id="SSF88659">
    <property type="entry name" value="Sigma3 and sigma4 domains of RNA polymerase sigma factors"/>
    <property type="match status" value="1"/>
</dbReference>
<dbReference type="GO" id="GO:0006352">
    <property type="term" value="P:DNA-templated transcription initiation"/>
    <property type="evidence" value="ECO:0007669"/>
    <property type="project" value="InterPro"/>
</dbReference>
<evidence type="ECO:0000256" key="3">
    <source>
        <dbReference type="ARBA" id="ARBA00023082"/>
    </source>
</evidence>
<evidence type="ECO:0000313" key="9">
    <source>
        <dbReference type="Proteomes" id="UP000033865"/>
    </source>
</evidence>
<evidence type="ECO:0000256" key="5">
    <source>
        <dbReference type="ARBA" id="ARBA00023163"/>
    </source>
</evidence>
<evidence type="ECO:0000256" key="1">
    <source>
        <dbReference type="ARBA" id="ARBA00010641"/>
    </source>
</evidence>
<name>A0A0G2A2D0_9BACT</name>
<feature type="domain" description="RNA polymerase sigma-70 region 2" evidence="6">
    <location>
        <begin position="25"/>
        <end position="92"/>
    </location>
</feature>
<evidence type="ECO:0000256" key="4">
    <source>
        <dbReference type="ARBA" id="ARBA00023125"/>
    </source>
</evidence>
<evidence type="ECO:0000259" key="7">
    <source>
        <dbReference type="Pfam" id="PF08281"/>
    </source>
</evidence>
<dbReference type="Gene3D" id="1.10.10.10">
    <property type="entry name" value="Winged helix-like DNA-binding domain superfamily/Winged helix DNA-binding domain"/>
    <property type="match status" value="1"/>
</dbReference>
<dbReference type="InterPro" id="IPR007627">
    <property type="entry name" value="RNA_pol_sigma70_r2"/>
</dbReference>
<comment type="similarity">
    <text evidence="1">Belongs to the sigma-70 factor family. ECF subfamily.</text>
</comment>
<keyword evidence="5" id="KW-0804">Transcription</keyword>
<dbReference type="Proteomes" id="UP000033865">
    <property type="component" value="Unassembled WGS sequence"/>
</dbReference>
<keyword evidence="2" id="KW-0805">Transcription regulation</keyword>
<dbReference type="InterPro" id="IPR014284">
    <property type="entry name" value="RNA_pol_sigma-70_dom"/>
</dbReference>
<proteinExistence type="inferred from homology"/>
<accession>A0A0G2A2D0</accession>
<dbReference type="EMBL" id="LCRN01000053">
    <property type="protein sequence ID" value="KKW35017.1"/>
    <property type="molecule type" value="Genomic_DNA"/>
</dbReference>
<dbReference type="CDD" id="cd06171">
    <property type="entry name" value="Sigma70_r4"/>
    <property type="match status" value="1"/>
</dbReference>
<dbReference type="NCBIfam" id="TIGR02937">
    <property type="entry name" value="sigma70-ECF"/>
    <property type="match status" value="1"/>
</dbReference>
<feature type="domain" description="RNA polymerase sigma factor 70 region 4 type 2" evidence="7">
    <location>
        <begin position="123"/>
        <end position="175"/>
    </location>
</feature>
<keyword evidence="3" id="KW-0731">Sigma factor</keyword>
<dbReference type="GO" id="GO:0016987">
    <property type="term" value="F:sigma factor activity"/>
    <property type="evidence" value="ECO:0007669"/>
    <property type="project" value="UniProtKB-KW"/>
</dbReference>
<organism evidence="8 9">
    <name type="scientific">Candidatus Uhrbacteria bacterium GW2011_GWC2_53_7</name>
    <dbReference type="NCBI Taxonomy" id="1618986"/>
    <lineage>
        <taxon>Bacteria</taxon>
        <taxon>Candidatus Uhriibacteriota</taxon>
    </lineage>
</organism>
<dbReference type="PANTHER" id="PTHR43133:SF52">
    <property type="entry name" value="ECF RNA POLYMERASE SIGMA FACTOR SIGL"/>
    <property type="match status" value="1"/>
</dbReference>
<dbReference type="InterPro" id="IPR013324">
    <property type="entry name" value="RNA_pol_sigma_r3/r4-like"/>
</dbReference>
<dbReference type="Pfam" id="PF04542">
    <property type="entry name" value="Sigma70_r2"/>
    <property type="match status" value="1"/>
</dbReference>
<dbReference type="InterPro" id="IPR013249">
    <property type="entry name" value="RNA_pol_sigma70_r4_t2"/>
</dbReference>